<dbReference type="HOGENOM" id="CLU_090635_1_1_0"/>
<dbReference type="PANTHER" id="PTHR38659">
    <property type="entry name" value="METAL-DEPENDENT PHOSPHOHYDROLASE"/>
    <property type="match status" value="1"/>
</dbReference>
<dbReference type="NCBIfam" id="TIGR00277">
    <property type="entry name" value="HDIG"/>
    <property type="match status" value="1"/>
</dbReference>
<reference evidence="2 3" key="1">
    <citation type="journal article" date="2010" name="Stand. Genomic Sci.">
        <title>Complete genome sequence of Denitrovibrio acetiphilus type strain (N2460).</title>
        <authorList>
            <person name="Kiss H."/>
            <person name="Lang E."/>
            <person name="Lapidus A."/>
            <person name="Copeland A."/>
            <person name="Nolan M."/>
            <person name="Glavina Del Rio T."/>
            <person name="Chen F."/>
            <person name="Lucas S."/>
            <person name="Tice H."/>
            <person name="Cheng J.F."/>
            <person name="Han C."/>
            <person name="Goodwin L."/>
            <person name="Pitluck S."/>
            <person name="Liolios K."/>
            <person name="Pati A."/>
            <person name="Ivanova N."/>
            <person name="Mavromatis K."/>
            <person name="Chen A."/>
            <person name="Palaniappan K."/>
            <person name="Land M."/>
            <person name="Hauser L."/>
            <person name="Chang Y.J."/>
            <person name="Jeffries C.D."/>
            <person name="Detter J.C."/>
            <person name="Brettin T."/>
            <person name="Spring S."/>
            <person name="Rohde M."/>
            <person name="Goker M."/>
            <person name="Woyke T."/>
            <person name="Bristow J."/>
            <person name="Eisen J.A."/>
            <person name="Markowitz V."/>
            <person name="Hugenholtz P."/>
            <person name="Kyrpides N.C."/>
            <person name="Klenk H.P."/>
        </authorList>
    </citation>
    <scope>NUCLEOTIDE SEQUENCE [LARGE SCALE GENOMIC DNA]</scope>
    <source>
        <strain evidence="3">DSM 12809 / NBRC 114555 / N2460</strain>
    </source>
</reference>
<dbReference type="GO" id="GO:0016787">
    <property type="term" value="F:hydrolase activity"/>
    <property type="evidence" value="ECO:0007669"/>
    <property type="project" value="UniProtKB-KW"/>
</dbReference>
<dbReference type="STRING" id="522772.Dacet_1170"/>
<organism evidence="2 3">
    <name type="scientific">Denitrovibrio acetiphilus (strain DSM 12809 / NBRC 114555 / N2460)</name>
    <dbReference type="NCBI Taxonomy" id="522772"/>
    <lineage>
        <taxon>Bacteria</taxon>
        <taxon>Pseudomonadati</taxon>
        <taxon>Deferribacterota</taxon>
        <taxon>Deferribacteres</taxon>
        <taxon>Deferribacterales</taxon>
        <taxon>Geovibrionaceae</taxon>
        <taxon>Denitrovibrio</taxon>
    </lineage>
</organism>
<feature type="domain" description="HD/PDEase" evidence="1">
    <location>
        <begin position="17"/>
        <end position="124"/>
    </location>
</feature>
<dbReference type="RefSeq" id="WP_013010464.1">
    <property type="nucleotide sequence ID" value="NC_013943.1"/>
</dbReference>
<name>D4H7E3_DENA2</name>
<dbReference type="EMBL" id="CP001968">
    <property type="protein sequence ID" value="ADD67942.1"/>
    <property type="molecule type" value="Genomic_DNA"/>
</dbReference>
<protein>
    <submittedName>
        <fullName evidence="2">Metal dependent phosphohydrolase</fullName>
    </submittedName>
</protein>
<dbReference type="InterPro" id="IPR006674">
    <property type="entry name" value="HD_domain"/>
</dbReference>
<sequence>MELTRKNAYTLLTEYTKNDSLLKHALSVEQAMKAYAAKYGADAERWGIAGLLHDFDYEMYPSLEDHPFKGVEILKEKGYPQDIIDAVAGHAEHTGVKRETMMAKTLFAVDELCGFLLACAYVRPDKSIANVQVKSVKKKLKDKSFARAVNRDDIEQGIAEMELDKDEHIKFVIDALAEIGEQLGV</sequence>
<dbReference type="CDD" id="cd00077">
    <property type="entry name" value="HDc"/>
    <property type="match status" value="1"/>
</dbReference>
<dbReference type="InParanoid" id="D4H7E3"/>
<accession>D4H7E3</accession>
<dbReference type="Gene3D" id="1.10.3210.10">
    <property type="entry name" value="Hypothetical protein af1432"/>
    <property type="match status" value="1"/>
</dbReference>
<dbReference type="InterPro" id="IPR006675">
    <property type="entry name" value="HDIG_dom"/>
</dbReference>
<keyword evidence="2" id="KW-0378">Hydrolase</keyword>
<dbReference type="Proteomes" id="UP000002012">
    <property type="component" value="Chromosome"/>
</dbReference>
<keyword evidence="3" id="KW-1185">Reference proteome</keyword>
<dbReference type="OrthoDB" id="9801160at2"/>
<dbReference type="SMART" id="SM00471">
    <property type="entry name" value="HDc"/>
    <property type="match status" value="1"/>
</dbReference>
<dbReference type="AlphaFoldDB" id="D4H7E3"/>
<gene>
    <name evidence="2" type="ordered locus">Dacet_1170</name>
</gene>
<dbReference type="InterPro" id="IPR003607">
    <property type="entry name" value="HD/PDEase_dom"/>
</dbReference>
<evidence type="ECO:0000313" key="3">
    <source>
        <dbReference type="Proteomes" id="UP000002012"/>
    </source>
</evidence>
<dbReference type="SUPFAM" id="SSF109604">
    <property type="entry name" value="HD-domain/PDEase-like"/>
    <property type="match status" value="1"/>
</dbReference>
<dbReference type="PANTHER" id="PTHR38659:SF1">
    <property type="entry name" value="METAL DEPENDENT PHOSPHOHYDROLASE"/>
    <property type="match status" value="1"/>
</dbReference>
<proteinExistence type="predicted"/>
<dbReference type="KEGG" id="dap:Dacet_1170"/>
<evidence type="ECO:0000259" key="1">
    <source>
        <dbReference type="SMART" id="SM00471"/>
    </source>
</evidence>
<dbReference type="PaxDb" id="522772-Dacet_1170"/>
<dbReference type="Pfam" id="PF01966">
    <property type="entry name" value="HD"/>
    <property type="match status" value="1"/>
</dbReference>
<dbReference type="eggNOG" id="COG2316">
    <property type="taxonomic scope" value="Bacteria"/>
</dbReference>
<evidence type="ECO:0000313" key="2">
    <source>
        <dbReference type="EMBL" id="ADD67942.1"/>
    </source>
</evidence>